<dbReference type="Proteomes" id="UP001341840">
    <property type="component" value="Unassembled WGS sequence"/>
</dbReference>
<organism evidence="1 2">
    <name type="scientific">Stylosanthes scabra</name>
    <dbReference type="NCBI Taxonomy" id="79078"/>
    <lineage>
        <taxon>Eukaryota</taxon>
        <taxon>Viridiplantae</taxon>
        <taxon>Streptophyta</taxon>
        <taxon>Embryophyta</taxon>
        <taxon>Tracheophyta</taxon>
        <taxon>Spermatophyta</taxon>
        <taxon>Magnoliopsida</taxon>
        <taxon>eudicotyledons</taxon>
        <taxon>Gunneridae</taxon>
        <taxon>Pentapetalae</taxon>
        <taxon>rosids</taxon>
        <taxon>fabids</taxon>
        <taxon>Fabales</taxon>
        <taxon>Fabaceae</taxon>
        <taxon>Papilionoideae</taxon>
        <taxon>50 kb inversion clade</taxon>
        <taxon>dalbergioids sensu lato</taxon>
        <taxon>Dalbergieae</taxon>
        <taxon>Pterocarpus clade</taxon>
        <taxon>Stylosanthes</taxon>
    </lineage>
</organism>
<dbReference type="EMBL" id="JASCZI010060890">
    <property type="protein sequence ID" value="MED6136621.1"/>
    <property type="molecule type" value="Genomic_DNA"/>
</dbReference>
<dbReference type="PANTHER" id="PTHR33070:SF109">
    <property type="entry name" value="DOMAIN PROTEIN, PUTATIVE (DUF241)-RELATED"/>
    <property type="match status" value="1"/>
</dbReference>
<sequence length="105" mass="11618">MNMSVFQSLLSFLSGPPSKLKAANWMNKLMHKGEEVNSKNSNEFQCVDAALNTILNEGANGSNMKVAHGRLDSLEDAIESIEIALENLFRHLVKTRASLLNIMTQ</sequence>
<comment type="caution">
    <text evidence="1">The sequence shown here is derived from an EMBL/GenBank/DDBJ whole genome shotgun (WGS) entry which is preliminary data.</text>
</comment>
<evidence type="ECO:0000313" key="2">
    <source>
        <dbReference type="Proteomes" id="UP001341840"/>
    </source>
</evidence>
<dbReference type="InterPro" id="IPR004320">
    <property type="entry name" value="BPS1_pln"/>
</dbReference>
<protein>
    <submittedName>
        <fullName evidence="1">Uncharacterized protein</fullName>
    </submittedName>
</protein>
<proteinExistence type="predicted"/>
<dbReference type="Pfam" id="PF03087">
    <property type="entry name" value="BPS1"/>
    <property type="match status" value="1"/>
</dbReference>
<keyword evidence="2" id="KW-1185">Reference proteome</keyword>
<evidence type="ECO:0000313" key="1">
    <source>
        <dbReference type="EMBL" id="MED6136621.1"/>
    </source>
</evidence>
<dbReference type="PANTHER" id="PTHR33070">
    <property type="entry name" value="OS06G0725500 PROTEIN"/>
    <property type="match status" value="1"/>
</dbReference>
<gene>
    <name evidence="1" type="ORF">PIB30_118349</name>
</gene>
<accession>A0ABU6SJU3</accession>
<reference evidence="1 2" key="1">
    <citation type="journal article" date="2023" name="Plants (Basel)">
        <title>Bridging the Gap: Combining Genomics and Transcriptomics Approaches to Understand Stylosanthes scabra, an Orphan Legume from the Brazilian Caatinga.</title>
        <authorList>
            <person name="Ferreira-Neto J.R.C."/>
            <person name="da Silva M.D."/>
            <person name="Binneck E."/>
            <person name="de Melo N.F."/>
            <person name="da Silva R.H."/>
            <person name="de Melo A.L.T.M."/>
            <person name="Pandolfi V."/>
            <person name="Bustamante F.O."/>
            <person name="Brasileiro-Vidal A.C."/>
            <person name="Benko-Iseppon A.M."/>
        </authorList>
    </citation>
    <scope>NUCLEOTIDE SEQUENCE [LARGE SCALE GENOMIC DNA]</scope>
    <source>
        <tissue evidence="1">Leaves</tissue>
    </source>
</reference>
<name>A0ABU6SJU3_9FABA</name>